<dbReference type="PANTHER" id="PTHR43731">
    <property type="entry name" value="RHOMBOID PROTEASE"/>
    <property type="match status" value="1"/>
</dbReference>
<dbReference type="PANTHER" id="PTHR43731:SF14">
    <property type="entry name" value="PRESENILIN-ASSOCIATED RHOMBOID-LIKE PROTEIN, MITOCHONDRIAL"/>
    <property type="match status" value="1"/>
</dbReference>
<evidence type="ECO:0000256" key="2">
    <source>
        <dbReference type="ARBA" id="ARBA00009045"/>
    </source>
</evidence>
<reference evidence="9 10" key="1">
    <citation type="submission" date="2015-06" db="EMBL/GenBank/DDBJ databases">
        <authorList>
            <person name="Wibberg Daniel"/>
        </authorList>
    </citation>
    <scope>NUCLEOTIDE SEQUENCE [LARGE SCALE GENOMIC DNA]</scope>
    <source>
        <strain evidence="9 10">T3/55T</strain>
    </source>
</reference>
<comment type="subcellular location">
    <subcellularLocation>
        <location evidence="1">Membrane</location>
        <topology evidence="1">Multi-pass membrane protein</topology>
    </subcellularLocation>
</comment>
<dbReference type="InterPro" id="IPR035952">
    <property type="entry name" value="Rhomboid-like_sf"/>
</dbReference>
<gene>
    <name evidence="9" type="ORF">HHT355_2565</name>
</gene>
<feature type="transmembrane region" description="Helical" evidence="7">
    <location>
        <begin position="306"/>
        <end position="323"/>
    </location>
</feature>
<evidence type="ECO:0000256" key="4">
    <source>
        <dbReference type="ARBA" id="ARBA00022801"/>
    </source>
</evidence>
<proteinExistence type="inferred from homology"/>
<organism evidence="9 10">
    <name type="scientific">Herbinix hemicellulosilytica</name>
    <dbReference type="NCBI Taxonomy" id="1564487"/>
    <lineage>
        <taxon>Bacteria</taxon>
        <taxon>Bacillati</taxon>
        <taxon>Bacillota</taxon>
        <taxon>Clostridia</taxon>
        <taxon>Lachnospirales</taxon>
        <taxon>Lachnospiraceae</taxon>
        <taxon>Herbinix</taxon>
    </lineage>
</organism>
<feature type="transmembrane region" description="Helical" evidence="7">
    <location>
        <begin position="272"/>
        <end position="294"/>
    </location>
</feature>
<dbReference type="SUPFAM" id="SSF144091">
    <property type="entry name" value="Rhomboid-like"/>
    <property type="match status" value="1"/>
</dbReference>
<dbReference type="Gene3D" id="1.20.1540.10">
    <property type="entry name" value="Rhomboid-like"/>
    <property type="match status" value="1"/>
</dbReference>
<accession>A0A0H5SZD2</accession>
<dbReference type="Pfam" id="PF01694">
    <property type="entry name" value="Rhomboid"/>
    <property type="match status" value="1"/>
</dbReference>
<feature type="transmembrane region" description="Helical" evidence="7">
    <location>
        <begin position="158"/>
        <end position="179"/>
    </location>
</feature>
<name>A0A0H5SZD2_HERHM</name>
<dbReference type="AlphaFoldDB" id="A0A0H5SZD2"/>
<evidence type="ECO:0000313" key="10">
    <source>
        <dbReference type="Proteomes" id="UP000236497"/>
    </source>
</evidence>
<feature type="transmembrane region" description="Helical" evidence="7">
    <location>
        <begin position="213"/>
        <end position="233"/>
    </location>
</feature>
<evidence type="ECO:0000313" key="9">
    <source>
        <dbReference type="EMBL" id="CRZ35748.1"/>
    </source>
</evidence>
<dbReference type="InterPro" id="IPR050925">
    <property type="entry name" value="Rhomboid_protease_S54"/>
</dbReference>
<comment type="similarity">
    <text evidence="2">Belongs to the peptidase S54 family.</text>
</comment>
<protein>
    <recommendedName>
        <fullName evidence="8">Peptidase S54 rhomboid domain-containing protein</fullName>
    </recommendedName>
</protein>
<keyword evidence="3 7" id="KW-0812">Transmembrane</keyword>
<keyword evidence="10" id="KW-1185">Reference proteome</keyword>
<evidence type="ECO:0000256" key="3">
    <source>
        <dbReference type="ARBA" id="ARBA00022692"/>
    </source>
</evidence>
<feature type="transmembrane region" description="Helical" evidence="7">
    <location>
        <begin position="329"/>
        <end position="346"/>
    </location>
</feature>
<dbReference type="InterPro" id="IPR022764">
    <property type="entry name" value="Peptidase_S54_rhomboid_dom"/>
</dbReference>
<feature type="transmembrane region" description="Helical" evidence="7">
    <location>
        <begin position="245"/>
        <end position="266"/>
    </location>
</feature>
<sequence length="359" mass="41165">MRIEDGIIRLLLDKEYKWLETKLNNIDMFYRTDISCTDIVLILRVLTATEITAEEYKFIVDNIKNLFNKQGFTEVKLLGLIFTAFADRARKYCLDEDDHIIVDISNRRLLVYEKLTPCFLEIISSIEEIIHDESYDADINPAGYAGEYKEYTNNKEQWLTLINTLLVAANIIIFLLVHISNAFGETDDLIHRGALSWYRIKIRKEYYRVFTSMFLHSDFEHLMNNMLVLFFVGDKLERIAGKIKYLIIYFGAGIIAAIFSIGYNMLKNEPVFSIGASGAIFGIVGAMVYILFVNKGRLQGISTRQIILFTVFSLYGGIVNTGIDNAAHIGGFIAGIILSLLLYRRPKKITKENRRKADL</sequence>
<evidence type="ECO:0000256" key="7">
    <source>
        <dbReference type="SAM" id="Phobius"/>
    </source>
</evidence>
<dbReference type="Proteomes" id="UP000236497">
    <property type="component" value="Unassembled WGS sequence"/>
</dbReference>
<dbReference type="GO" id="GO:0016020">
    <property type="term" value="C:membrane"/>
    <property type="evidence" value="ECO:0007669"/>
    <property type="project" value="UniProtKB-SubCell"/>
</dbReference>
<evidence type="ECO:0000256" key="1">
    <source>
        <dbReference type="ARBA" id="ARBA00004141"/>
    </source>
</evidence>
<feature type="domain" description="Peptidase S54 rhomboid" evidence="8">
    <location>
        <begin position="204"/>
        <end position="344"/>
    </location>
</feature>
<dbReference type="EMBL" id="CVTD020000028">
    <property type="protein sequence ID" value="CRZ35748.1"/>
    <property type="molecule type" value="Genomic_DNA"/>
</dbReference>
<evidence type="ECO:0000256" key="6">
    <source>
        <dbReference type="ARBA" id="ARBA00023136"/>
    </source>
</evidence>
<dbReference type="OrthoDB" id="9813074at2"/>
<keyword evidence="4" id="KW-0378">Hydrolase</keyword>
<dbReference type="RefSeq" id="WP_103203821.1">
    <property type="nucleotide sequence ID" value="NZ_CVTD020000028.1"/>
</dbReference>
<evidence type="ECO:0000259" key="8">
    <source>
        <dbReference type="Pfam" id="PF01694"/>
    </source>
</evidence>
<keyword evidence="6 7" id="KW-0472">Membrane</keyword>
<evidence type="ECO:0000256" key="5">
    <source>
        <dbReference type="ARBA" id="ARBA00022989"/>
    </source>
</evidence>
<keyword evidence="5 7" id="KW-1133">Transmembrane helix</keyword>
<dbReference type="GO" id="GO:0004252">
    <property type="term" value="F:serine-type endopeptidase activity"/>
    <property type="evidence" value="ECO:0007669"/>
    <property type="project" value="InterPro"/>
</dbReference>